<gene>
    <name evidence="1" type="ORF">AMORRO_LOCUS12532</name>
</gene>
<organism evidence="1 2">
    <name type="scientific">Acaulospora morrowiae</name>
    <dbReference type="NCBI Taxonomy" id="94023"/>
    <lineage>
        <taxon>Eukaryota</taxon>
        <taxon>Fungi</taxon>
        <taxon>Fungi incertae sedis</taxon>
        <taxon>Mucoromycota</taxon>
        <taxon>Glomeromycotina</taxon>
        <taxon>Glomeromycetes</taxon>
        <taxon>Diversisporales</taxon>
        <taxon>Acaulosporaceae</taxon>
        <taxon>Acaulospora</taxon>
    </lineage>
</organism>
<dbReference type="Proteomes" id="UP000789342">
    <property type="component" value="Unassembled WGS sequence"/>
</dbReference>
<feature type="non-terminal residue" evidence="1">
    <location>
        <position position="206"/>
    </location>
</feature>
<evidence type="ECO:0000313" key="2">
    <source>
        <dbReference type="Proteomes" id="UP000789342"/>
    </source>
</evidence>
<sequence length="206" mass="23037">RGILIKQGATLWSFSDKMKRMKFIDKESLWQIILRDTSKSSSLVQEVLFYKMYNWNTHELDVMGETDIIVNTRDVCCPDACIQPQQRRQPPQRQAVSARANSTMVIEIGGTESLNSLHELATGYFSPRTNIQISHICIAQANPTVPYIAKSFGTANLHISTTRFPFNIPNFPANNITGVGCGQVACDGSTVICQTLNSLLLPTYFF</sequence>
<keyword evidence="2" id="KW-1185">Reference proteome</keyword>
<protein>
    <submittedName>
        <fullName evidence="1">1965_t:CDS:1</fullName>
    </submittedName>
</protein>
<accession>A0A9N9HVX7</accession>
<dbReference type="OrthoDB" id="2307807at2759"/>
<proteinExistence type="predicted"/>
<dbReference type="AlphaFoldDB" id="A0A9N9HVX7"/>
<comment type="caution">
    <text evidence="1">The sequence shown here is derived from an EMBL/GenBank/DDBJ whole genome shotgun (WGS) entry which is preliminary data.</text>
</comment>
<dbReference type="EMBL" id="CAJVPV010018622">
    <property type="protein sequence ID" value="CAG8707975.1"/>
    <property type="molecule type" value="Genomic_DNA"/>
</dbReference>
<evidence type="ECO:0000313" key="1">
    <source>
        <dbReference type="EMBL" id="CAG8707975.1"/>
    </source>
</evidence>
<reference evidence="1" key="1">
    <citation type="submission" date="2021-06" db="EMBL/GenBank/DDBJ databases">
        <authorList>
            <person name="Kallberg Y."/>
            <person name="Tangrot J."/>
            <person name="Rosling A."/>
        </authorList>
    </citation>
    <scope>NUCLEOTIDE SEQUENCE</scope>
    <source>
        <strain evidence="1">CL551</strain>
    </source>
</reference>
<name>A0A9N9HVX7_9GLOM</name>